<dbReference type="Pfam" id="PF08400">
    <property type="entry name" value="phage_tail_N"/>
    <property type="match status" value="1"/>
</dbReference>
<dbReference type="OrthoDB" id="9810174at2"/>
<dbReference type="Proteomes" id="UP000244908">
    <property type="component" value="Chromosome"/>
</dbReference>
<accession>A0A2Y9TWA8</accession>
<dbReference type="KEGG" id="lpv:HYN51_05310"/>
<dbReference type="AlphaFoldDB" id="A0A2Y9TWA8"/>
<protein>
    <recommendedName>
        <fullName evidence="1">Lambda-like tail fibre protein N-terminal domain-containing protein</fullName>
    </recommendedName>
</protein>
<dbReference type="Pfam" id="PF03406">
    <property type="entry name" value="Phage_fiber_2"/>
    <property type="match status" value="1"/>
</dbReference>
<organism evidence="2 3">
    <name type="scientific">Limnobaculum parvum</name>
    <dbReference type="NCBI Taxonomy" id="2172103"/>
    <lineage>
        <taxon>Bacteria</taxon>
        <taxon>Pseudomonadati</taxon>
        <taxon>Pseudomonadota</taxon>
        <taxon>Gammaproteobacteria</taxon>
        <taxon>Enterobacterales</taxon>
        <taxon>Budviciaceae</taxon>
        <taxon>Limnobaculum</taxon>
    </lineage>
</organism>
<sequence>MAINIAGILKDGIGEPIPNCTIELKTKRTTQNVIIKTEANLLIDKNGSYSMDVEPGEYDVTLFVEGFSPKCVGSITVYSDSPSGTLNDFLISPGESELSPQQVLVFQQLRDEAKQAAAEAKQTYDLAANMLSNIPKASTSTAGIVKLSDSITSDSSTDSATSKAVKQANDLADSKVSTINGKSGNAITLSAVDVDAVSATTGGTFAQPITGTYIGSNAYADQYNTKSAFYQSVQRPAGGSEYHPIIKQRTVLPSVNAYAFSMGVLVGGTDLSWLLHMIGSGGQQVNHKWDVKGNYNAPKSITAGQDIIASGGWVYAGNSYMNSSGDINGSAFGGTLSSWVRKNFIQGIRRGSQQYTRPPDGTANYEIPDGYITGFNNSTNDGNLRFCGWYFRVPMYLVNGTWVNAESN</sequence>
<gene>
    <name evidence="2" type="ORF">HYN51_05310</name>
</gene>
<dbReference type="GO" id="GO:0046718">
    <property type="term" value="P:symbiont entry into host cell"/>
    <property type="evidence" value="ECO:0007669"/>
    <property type="project" value="InterPro"/>
</dbReference>
<dbReference type="InterPro" id="IPR008969">
    <property type="entry name" value="CarboxyPept-like_regulatory"/>
</dbReference>
<reference evidence="2 3" key="1">
    <citation type="journal article" date="2019" name="Int. J. Syst. Evol. Microbiol.">
        <title>Limnobaculum parvum gen. nov., sp. nov., isolated from a freshwater lake.</title>
        <authorList>
            <person name="Baek C."/>
            <person name="Shin S.K."/>
            <person name="Yi H."/>
        </authorList>
    </citation>
    <scope>NUCLEOTIDE SEQUENCE [LARGE SCALE GENOMIC DNA]</scope>
    <source>
        <strain evidence="2 3">HYN0051</strain>
    </source>
</reference>
<dbReference type="InterPro" id="IPR005068">
    <property type="entry name" value="Phage_lambda_Stf-r2"/>
</dbReference>
<proteinExistence type="predicted"/>
<dbReference type="InterPro" id="IPR013609">
    <property type="entry name" value="Stf-like_N"/>
</dbReference>
<evidence type="ECO:0000313" key="3">
    <source>
        <dbReference type="Proteomes" id="UP000244908"/>
    </source>
</evidence>
<dbReference type="Gene3D" id="2.60.40.1120">
    <property type="entry name" value="Carboxypeptidase-like, regulatory domain"/>
    <property type="match status" value="1"/>
</dbReference>
<keyword evidence="3" id="KW-1185">Reference proteome</keyword>
<evidence type="ECO:0000313" key="2">
    <source>
        <dbReference type="EMBL" id="AWH88028.1"/>
    </source>
</evidence>
<dbReference type="EMBL" id="CP029185">
    <property type="protein sequence ID" value="AWH88028.1"/>
    <property type="molecule type" value="Genomic_DNA"/>
</dbReference>
<evidence type="ECO:0000259" key="1">
    <source>
        <dbReference type="Pfam" id="PF08400"/>
    </source>
</evidence>
<dbReference type="SUPFAM" id="SSF49464">
    <property type="entry name" value="Carboxypeptidase regulatory domain-like"/>
    <property type="match status" value="1"/>
</dbReference>
<feature type="domain" description="Lambda-like tail fibre protein N-terminal" evidence="1">
    <location>
        <begin position="1"/>
        <end position="123"/>
    </location>
</feature>
<name>A0A2Y9TWA8_9GAMM</name>
<dbReference type="GO" id="GO:0019062">
    <property type="term" value="P:virion attachment to host cell"/>
    <property type="evidence" value="ECO:0007669"/>
    <property type="project" value="InterPro"/>
</dbReference>
<dbReference type="RefSeq" id="WP_108900103.1">
    <property type="nucleotide sequence ID" value="NZ_CP029185.2"/>
</dbReference>